<comment type="caution">
    <text evidence="2">The sequence shown here is derived from an EMBL/GenBank/DDBJ whole genome shotgun (WGS) entry which is preliminary data.</text>
</comment>
<dbReference type="EMBL" id="PKPP01007649">
    <property type="protein sequence ID" value="PWA52791.1"/>
    <property type="molecule type" value="Genomic_DNA"/>
</dbReference>
<dbReference type="AlphaFoldDB" id="A0A2U1LUX8"/>
<gene>
    <name evidence="2" type="ORF">CTI12_AA452220</name>
</gene>
<name>A0A2U1LUX8_ARTAN</name>
<keyword evidence="1" id="KW-0732">Signal</keyword>
<keyword evidence="3" id="KW-1185">Reference proteome</keyword>
<feature type="chain" id="PRO_5015630789" evidence="1">
    <location>
        <begin position="25"/>
        <end position="101"/>
    </location>
</feature>
<sequence>MLFLLNQLVSVWFHLWSLVKKVVGDGEQRVCDGAVIPDDQCAVIVGNKGCISVVEGDVIKDKVVAQQGDEPDEVLEKNGVGQDGVLAEDKFEKEDQSRGED</sequence>
<feature type="signal peptide" evidence="1">
    <location>
        <begin position="1"/>
        <end position="24"/>
    </location>
</feature>
<evidence type="ECO:0000256" key="1">
    <source>
        <dbReference type="SAM" id="SignalP"/>
    </source>
</evidence>
<protein>
    <submittedName>
        <fullName evidence="2">Uncharacterized protein</fullName>
    </submittedName>
</protein>
<accession>A0A2U1LUX8</accession>
<reference evidence="2 3" key="1">
    <citation type="journal article" date="2018" name="Mol. Plant">
        <title>The genome of Artemisia annua provides insight into the evolution of Asteraceae family and artemisinin biosynthesis.</title>
        <authorList>
            <person name="Shen Q."/>
            <person name="Zhang L."/>
            <person name="Liao Z."/>
            <person name="Wang S."/>
            <person name="Yan T."/>
            <person name="Shi P."/>
            <person name="Liu M."/>
            <person name="Fu X."/>
            <person name="Pan Q."/>
            <person name="Wang Y."/>
            <person name="Lv Z."/>
            <person name="Lu X."/>
            <person name="Zhang F."/>
            <person name="Jiang W."/>
            <person name="Ma Y."/>
            <person name="Chen M."/>
            <person name="Hao X."/>
            <person name="Li L."/>
            <person name="Tang Y."/>
            <person name="Lv G."/>
            <person name="Zhou Y."/>
            <person name="Sun X."/>
            <person name="Brodelius P.E."/>
            <person name="Rose J.K.C."/>
            <person name="Tang K."/>
        </authorList>
    </citation>
    <scope>NUCLEOTIDE SEQUENCE [LARGE SCALE GENOMIC DNA]</scope>
    <source>
        <strain evidence="3">cv. Huhao1</strain>
        <tissue evidence="2">Leaf</tissue>
    </source>
</reference>
<evidence type="ECO:0000313" key="2">
    <source>
        <dbReference type="EMBL" id="PWA52791.1"/>
    </source>
</evidence>
<dbReference type="Proteomes" id="UP000245207">
    <property type="component" value="Unassembled WGS sequence"/>
</dbReference>
<proteinExistence type="predicted"/>
<organism evidence="2 3">
    <name type="scientific">Artemisia annua</name>
    <name type="common">Sweet wormwood</name>
    <dbReference type="NCBI Taxonomy" id="35608"/>
    <lineage>
        <taxon>Eukaryota</taxon>
        <taxon>Viridiplantae</taxon>
        <taxon>Streptophyta</taxon>
        <taxon>Embryophyta</taxon>
        <taxon>Tracheophyta</taxon>
        <taxon>Spermatophyta</taxon>
        <taxon>Magnoliopsida</taxon>
        <taxon>eudicotyledons</taxon>
        <taxon>Gunneridae</taxon>
        <taxon>Pentapetalae</taxon>
        <taxon>asterids</taxon>
        <taxon>campanulids</taxon>
        <taxon>Asterales</taxon>
        <taxon>Asteraceae</taxon>
        <taxon>Asteroideae</taxon>
        <taxon>Anthemideae</taxon>
        <taxon>Artemisiinae</taxon>
        <taxon>Artemisia</taxon>
    </lineage>
</organism>
<evidence type="ECO:0000313" key="3">
    <source>
        <dbReference type="Proteomes" id="UP000245207"/>
    </source>
</evidence>